<dbReference type="Gene3D" id="3.40.50.2300">
    <property type="match status" value="1"/>
</dbReference>
<sequence length="146" mass="16587">MSSVYAFPALMLVDDSRIDNLINKKVLEREMVAAQVIVCTSGGEALDHLRKIDTGQVTDEAEIPSLIFVDLYMPEMGGRQFLDEFSRFSERVRGKMRIILFSGSILSQEQRAEFESNPSVLKCITKPLQKKNIEELMASLRESRQD</sequence>
<dbReference type="InterPro" id="IPR001789">
    <property type="entry name" value="Sig_transdc_resp-reg_receiver"/>
</dbReference>
<name>A0A6J4JTI5_9SPHI</name>
<dbReference type="PANTHER" id="PTHR44520:SF2">
    <property type="entry name" value="RESPONSE REGULATOR RCP1"/>
    <property type="match status" value="1"/>
</dbReference>
<proteinExistence type="predicted"/>
<accession>A0A6J4JTI5</accession>
<evidence type="ECO:0000259" key="2">
    <source>
        <dbReference type="PROSITE" id="PS50110"/>
    </source>
</evidence>
<dbReference type="AlphaFoldDB" id="A0A6J4JTI5"/>
<feature type="domain" description="Response regulatory" evidence="2">
    <location>
        <begin position="9"/>
        <end position="141"/>
    </location>
</feature>
<keyword evidence="1" id="KW-0597">Phosphoprotein</keyword>
<dbReference type="Pfam" id="PF00072">
    <property type="entry name" value="Response_reg"/>
    <property type="match status" value="1"/>
</dbReference>
<dbReference type="EMBL" id="CADCTQ010000357">
    <property type="protein sequence ID" value="CAA9287209.1"/>
    <property type="molecule type" value="Genomic_DNA"/>
</dbReference>
<evidence type="ECO:0000256" key="1">
    <source>
        <dbReference type="PROSITE-ProRule" id="PRU00169"/>
    </source>
</evidence>
<feature type="modified residue" description="4-aspartylphosphate" evidence="1">
    <location>
        <position position="70"/>
    </location>
</feature>
<dbReference type="PANTHER" id="PTHR44520">
    <property type="entry name" value="RESPONSE REGULATOR RCP1-RELATED"/>
    <property type="match status" value="1"/>
</dbReference>
<dbReference type="SUPFAM" id="SSF52172">
    <property type="entry name" value="CheY-like"/>
    <property type="match status" value="1"/>
</dbReference>
<evidence type="ECO:0000313" key="3">
    <source>
        <dbReference type="EMBL" id="CAA9287209.1"/>
    </source>
</evidence>
<protein>
    <recommendedName>
        <fullName evidence="2">Response regulatory domain-containing protein</fullName>
    </recommendedName>
</protein>
<organism evidence="3">
    <name type="scientific">uncultured Cytophagales bacterium</name>
    <dbReference type="NCBI Taxonomy" id="158755"/>
    <lineage>
        <taxon>Bacteria</taxon>
        <taxon>Pseudomonadati</taxon>
        <taxon>Bacteroidota</taxon>
        <taxon>Sphingobacteriia</taxon>
        <taxon>Sphingobacteriales</taxon>
        <taxon>environmental samples</taxon>
    </lineage>
</organism>
<dbReference type="GO" id="GO:0000160">
    <property type="term" value="P:phosphorelay signal transduction system"/>
    <property type="evidence" value="ECO:0007669"/>
    <property type="project" value="InterPro"/>
</dbReference>
<dbReference type="PROSITE" id="PS50110">
    <property type="entry name" value="RESPONSE_REGULATORY"/>
    <property type="match status" value="1"/>
</dbReference>
<reference evidence="3" key="1">
    <citation type="submission" date="2020-02" db="EMBL/GenBank/DDBJ databases">
        <authorList>
            <person name="Meier V. D."/>
        </authorList>
    </citation>
    <scope>NUCLEOTIDE SEQUENCE</scope>
    <source>
        <strain evidence="3">AVDCRST_MAG56</strain>
    </source>
</reference>
<dbReference type="SMART" id="SM00448">
    <property type="entry name" value="REC"/>
    <property type="match status" value="1"/>
</dbReference>
<dbReference type="InterPro" id="IPR011006">
    <property type="entry name" value="CheY-like_superfamily"/>
</dbReference>
<dbReference type="InterPro" id="IPR052893">
    <property type="entry name" value="TCS_response_regulator"/>
</dbReference>
<gene>
    <name evidence="3" type="ORF">AVDCRST_MAG56-4255</name>
</gene>